<evidence type="ECO:0000313" key="1">
    <source>
        <dbReference type="EMBL" id="MBS4183994.1"/>
    </source>
</evidence>
<comment type="caution">
    <text evidence="1">The sequence shown here is derived from an EMBL/GenBank/DDBJ whole genome shotgun (WGS) entry which is preliminary data.</text>
</comment>
<dbReference type="EMBL" id="JAGYPE020000006">
    <property type="protein sequence ID" value="MCH6264930.1"/>
    <property type="molecule type" value="Genomic_DNA"/>
</dbReference>
<dbReference type="AlphaFoldDB" id="A0A942T101"/>
<reference evidence="1" key="1">
    <citation type="submission" date="2021-05" db="EMBL/GenBank/DDBJ databases">
        <title>Novel Bacillus species.</title>
        <authorList>
            <person name="Liu G."/>
        </authorList>
    </citation>
    <scope>NUCLEOTIDE SEQUENCE</scope>
    <source>
        <strain evidence="1 3">FJAT-50051</strain>
    </source>
</reference>
<organism evidence="1">
    <name type="scientific">Neobacillus citreus</name>
    <dbReference type="NCBI Taxonomy" id="2833578"/>
    <lineage>
        <taxon>Bacteria</taxon>
        <taxon>Bacillati</taxon>
        <taxon>Bacillota</taxon>
        <taxon>Bacilli</taxon>
        <taxon>Bacillales</taxon>
        <taxon>Bacillaceae</taxon>
        <taxon>Neobacillus</taxon>
    </lineage>
</organism>
<name>A0A942T101_9BACI</name>
<keyword evidence="3" id="KW-1185">Reference proteome</keyword>
<evidence type="ECO:0000313" key="3">
    <source>
        <dbReference type="Proteomes" id="UP000677265"/>
    </source>
</evidence>
<dbReference type="RefSeq" id="WP_213143915.1">
    <property type="nucleotide sequence ID" value="NZ_JAGYPE020000006.1"/>
</dbReference>
<protein>
    <submittedName>
        <fullName evidence="1">Uncharacterized protein</fullName>
    </submittedName>
</protein>
<sequence length="120" mass="13920">MVIVSSYNELKNVQTAIEKLNASIYQKFINIVKLTRQFHYGYQYMGSLLMDEDSSHYEPATQDEYVLSVYYGEIEKLKTDNKFRDLKQLLNNYKQLGYVNISKLALGENPQALVGPTLIR</sequence>
<accession>A0A942T101</accession>
<proteinExistence type="predicted"/>
<evidence type="ECO:0000313" key="2">
    <source>
        <dbReference type="EMBL" id="MCH6264930.1"/>
    </source>
</evidence>
<dbReference type="EMBL" id="JAGYPE010000004">
    <property type="protein sequence ID" value="MBS4183994.1"/>
    <property type="molecule type" value="Genomic_DNA"/>
</dbReference>
<gene>
    <name evidence="2" type="ORF">KHB02_005255</name>
    <name evidence="1" type="ORF">KHB02_21620</name>
</gene>
<dbReference type="Proteomes" id="UP000677265">
    <property type="component" value="Unassembled WGS sequence"/>
</dbReference>